<evidence type="ECO:0000259" key="10">
    <source>
        <dbReference type="Pfam" id="PF26581"/>
    </source>
</evidence>
<evidence type="ECO:0000256" key="1">
    <source>
        <dbReference type="ARBA" id="ARBA00001933"/>
    </source>
</evidence>
<dbReference type="InterPro" id="IPR000634">
    <property type="entry name" value="Ser/Thr_deHydtase_PyrdxlP-BS"/>
</dbReference>
<proteinExistence type="inferred from homology"/>
<feature type="transmembrane region" description="Helical" evidence="9">
    <location>
        <begin position="922"/>
        <end position="946"/>
    </location>
</feature>
<feature type="transmembrane region" description="Helical" evidence="9">
    <location>
        <begin position="952"/>
        <end position="971"/>
    </location>
</feature>
<dbReference type="Pfam" id="PF05055">
    <property type="entry name" value="DUF677"/>
    <property type="match status" value="1"/>
</dbReference>
<evidence type="ECO:0000313" key="12">
    <source>
        <dbReference type="Proteomes" id="UP000824890"/>
    </source>
</evidence>
<gene>
    <name evidence="11" type="ORF">HID58_072806</name>
</gene>
<dbReference type="InterPro" id="IPR007749">
    <property type="entry name" value="DUF677"/>
</dbReference>
<organism evidence="11 12">
    <name type="scientific">Brassica napus</name>
    <name type="common">Rape</name>
    <dbReference type="NCBI Taxonomy" id="3708"/>
    <lineage>
        <taxon>Eukaryota</taxon>
        <taxon>Viridiplantae</taxon>
        <taxon>Streptophyta</taxon>
        <taxon>Embryophyta</taxon>
        <taxon>Tracheophyta</taxon>
        <taxon>Spermatophyta</taxon>
        <taxon>Magnoliopsida</taxon>
        <taxon>eudicotyledons</taxon>
        <taxon>Gunneridae</taxon>
        <taxon>Pentapetalae</taxon>
        <taxon>rosids</taxon>
        <taxon>malvids</taxon>
        <taxon>Brassicales</taxon>
        <taxon>Brassicaceae</taxon>
        <taxon>Brassiceae</taxon>
        <taxon>Brassica</taxon>
    </lineage>
</organism>
<dbReference type="PANTHER" id="PTHR35705:SF2">
    <property type="entry name" value="WPP DOMAIN-INTERACTING TAIL-ANCHORED PROTEIN 2"/>
    <property type="match status" value="1"/>
</dbReference>
<evidence type="ECO:0000313" key="11">
    <source>
        <dbReference type="EMBL" id="KAH0875444.1"/>
    </source>
</evidence>
<keyword evidence="4 9" id="KW-0812">Transmembrane</keyword>
<name>A0ABQ7Z5G5_BRANA</name>
<dbReference type="PROSITE" id="PS00165">
    <property type="entry name" value="DEHYDRATASE_SER_THR"/>
    <property type="match status" value="1"/>
</dbReference>
<dbReference type="Pfam" id="PF26581">
    <property type="entry name" value="WIT1_2_N"/>
    <property type="match status" value="1"/>
</dbReference>
<dbReference type="InterPro" id="IPR039976">
    <property type="entry name" value="WIT1/WIT2"/>
</dbReference>
<feature type="domain" description="WIT1/2 N-terminal helical bundle" evidence="10">
    <location>
        <begin position="43"/>
        <end position="174"/>
    </location>
</feature>
<evidence type="ECO:0000256" key="6">
    <source>
        <dbReference type="ARBA" id="ARBA00022989"/>
    </source>
</evidence>
<evidence type="ECO:0000256" key="2">
    <source>
        <dbReference type="ARBA" id="ARBA00004370"/>
    </source>
</evidence>
<accession>A0ABQ7Z5G5</accession>
<keyword evidence="5" id="KW-0663">Pyridoxal phosphate</keyword>
<reference evidence="11 12" key="1">
    <citation type="submission" date="2021-05" db="EMBL/GenBank/DDBJ databases">
        <title>Genome Assembly of Synthetic Allotetraploid Brassica napus Reveals Homoeologous Exchanges between Subgenomes.</title>
        <authorList>
            <person name="Davis J.T."/>
        </authorList>
    </citation>
    <scope>NUCLEOTIDE SEQUENCE [LARGE SCALE GENOMIC DNA]</scope>
    <source>
        <strain evidence="12">cv. Da-Ae</strain>
        <tissue evidence="11">Seedling</tissue>
    </source>
</reference>
<dbReference type="EMBL" id="JAGKQM010000016">
    <property type="protein sequence ID" value="KAH0875444.1"/>
    <property type="molecule type" value="Genomic_DNA"/>
</dbReference>
<evidence type="ECO:0000256" key="8">
    <source>
        <dbReference type="SAM" id="Coils"/>
    </source>
</evidence>
<keyword evidence="12" id="KW-1185">Reference proteome</keyword>
<comment type="similarity">
    <text evidence="3">Belongs to the UPF0496 family.</text>
</comment>
<feature type="coiled-coil region" evidence="8">
    <location>
        <begin position="205"/>
        <end position="232"/>
    </location>
</feature>
<comment type="subcellular location">
    <subcellularLocation>
        <location evidence="2">Membrane</location>
    </subcellularLocation>
</comment>
<evidence type="ECO:0000256" key="7">
    <source>
        <dbReference type="ARBA" id="ARBA00023136"/>
    </source>
</evidence>
<evidence type="ECO:0000256" key="9">
    <source>
        <dbReference type="SAM" id="Phobius"/>
    </source>
</evidence>
<sequence>MRALSLSLADSLRMEGISQEDVYNHGEEALSSMSEEEQAREGMFKILSKLEIDSAYTSEKLLNLHVLLMHLLAWDNDLEGMGTLGSSAASFEKALTFDLLCGILESELKGVDEVLDELEAQIVDTSYKLSACKQVEYSVMEGKLAESAESLKQSRGQVSEITLQLAQLRRTLHYIRNGTRTGQDLRQKYVLRPSDLRHKNALRMLEKSLSRELELEKKLMEFQQNEEQLKLKLHYTEEVSSRMEEASEFIWGRFLEAENSSEVFMGVSKELVGRLQIIQFSQSWSAQREAELKAKLEDITAQLQAKDLEVKKLEGTIQENQEIVSEVLTLREHVKLTEQKLKDTEVELRSVNASKQEVLVHLAEMENANESVKESLFEADSRAESGETKIKELNAANLELTEELSFLKDADDKKTKKVSSLEKQLRELEFQLQNSKVLSEASQEQQNMLYSAIWDMETLIEDLKSKASKAESRSETVEEQCIVLSTTNSVLNKEVISLRQRAKSLEASLDLAKEEKEKYAQEIATRNKLLMDMVMQLSSERERIKEQLYSLAKENEKLRVNQCSEGGKYQRNGTYAGDKELPSNTDGGGIEAFAESLQAGSSLGDAREMAKEEVNCIDGKCPDGKKNCNCLPPVAPVMDSDKINATCHRDIECIKFCPKGCKIVNCKFGNLRMISTWLIAGPRTAALWKRTSHSIAISFSIKSMGAVGLVSQLLLKYSSSDEDETNEQSLCLYTAACEEDPELKSFGYSLDQRFSKLKSSLAIEGKTENYPLNSVKLLCGFLVETNQELAKEITASKDVLEDEELRSVVDLYYESSTKTLDLFNTVGNSANKAKLSIVNIRMAIKQFERESMDTDLGGNKKKYEDTLEELNKVKAMGDPFGDEYKNQMKSVREEQLILLKKFHELAVKLGSKKKILKIRRRLVTIVYALAALSFLAVEICVCIAIPPMAFYTALGTVTGLNYVIGTVGVLVHKVLKKRSSLVDAREMAKEEVNYIDGKCPDGKKNCNCLPPVAPVMDSYKINATCHRDIECIKFCPKGCKIVNFKFGNCFCEC</sequence>
<protein>
    <recommendedName>
        <fullName evidence="10">WIT1/2 N-terminal helical bundle domain-containing protein</fullName>
    </recommendedName>
</protein>
<evidence type="ECO:0000256" key="3">
    <source>
        <dbReference type="ARBA" id="ARBA00009074"/>
    </source>
</evidence>
<evidence type="ECO:0000256" key="5">
    <source>
        <dbReference type="ARBA" id="ARBA00022898"/>
    </source>
</evidence>
<keyword evidence="7 9" id="KW-0472">Membrane</keyword>
<dbReference type="Proteomes" id="UP000824890">
    <property type="component" value="Unassembled WGS sequence"/>
</dbReference>
<keyword evidence="8" id="KW-0175">Coiled coil</keyword>
<evidence type="ECO:0000256" key="4">
    <source>
        <dbReference type="ARBA" id="ARBA00022692"/>
    </source>
</evidence>
<keyword evidence="6 9" id="KW-1133">Transmembrane helix</keyword>
<dbReference type="InterPro" id="IPR058610">
    <property type="entry name" value="WIT1_2_N"/>
</dbReference>
<comment type="cofactor">
    <cofactor evidence="1">
        <name>pyridoxal 5'-phosphate</name>
        <dbReference type="ChEBI" id="CHEBI:597326"/>
    </cofactor>
</comment>
<dbReference type="PANTHER" id="PTHR35705">
    <property type="entry name" value="WPP DOMAIN-INTERACTING TAIL-ANCHORED PROTEIN 1"/>
    <property type="match status" value="1"/>
</dbReference>
<feature type="coiled-coil region" evidence="8">
    <location>
        <begin position="289"/>
        <end position="561"/>
    </location>
</feature>
<comment type="caution">
    <text evidence="11">The sequence shown here is derived from an EMBL/GenBank/DDBJ whole genome shotgun (WGS) entry which is preliminary data.</text>
</comment>